<dbReference type="EMBL" id="BMQG01000009">
    <property type="protein sequence ID" value="GGM49886.1"/>
    <property type="molecule type" value="Genomic_DNA"/>
</dbReference>
<organism evidence="3 4">
    <name type="scientific">Deinococcus arenae</name>
    <dbReference type="NCBI Taxonomy" id="1452751"/>
    <lineage>
        <taxon>Bacteria</taxon>
        <taxon>Thermotogati</taxon>
        <taxon>Deinococcota</taxon>
        <taxon>Deinococci</taxon>
        <taxon>Deinococcales</taxon>
        <taxon>Deinococcaceae</taxon>
        <taxon>Deinococcus</taxon>
    </lineage>
</organism>
<gene>
    <name evidence="3" type="ORF">GCM10008956_27540</name>
</gene>
<evidence type="ECO:0000313" key="4">
    <source>
        <dbReference type="Proteomes" id="UP000600547"/>
    </source>
</evidence>
<feature type="chain" id="PRO_5034082784" description="Lipoprotein LpqB C-terminal domain-containing protein" evidence="1">
    <location>
        <begin position="21"/>
        <end position="595"/>
    </location>
</feature>
<comment type="caution">
    <text evidence="3">The sequence shown here is derived from an EMBL/GenBank/DDBJ whole genome shotgun (WGS) entry which is preliminary data.</text>
</comment>
<dbReference type="AlphaFoldDB" id="A0A8H9L7X3"/>
<dbReference type="PANTHER" id="PTHR47197">
    <property type="entry name" value="PROTEIN NIRF"/>
    <property type="match status" value="1"/>
</dbReference>
<keyword evidence="1" id="KW-0732">Signal</keyword>
<evidence type="ECO:0000256" key="1">
    <source>
        <dbReference type="SAM" id="SignalP"/>
    </source>
</evidence>
<sequence>MRTPALILSAALALSGAASALTLSKPTVYTVPGADSHLAAFLPGGAVAVDADNAVLLLDQNLKTVRGWYGLQGSVRALSASPDGARVAALSRDRWVVWDARTGQEVRSGKAGPDTTLGFTADGALLLLEGGTLDRLDLTSGARTELFGDGEAYDVRVSADGTRAAVIYDSRVDLVSLPDGKVVTSGEIGDDWDGLEATFSPDGQAAVIRTGSAALILRAGQDTATEVEGGEDFSLDGSVVFLNPAQFLYAEYGEGQLFDAQTGEPVGDALELDSLDTLVGGPDGQVLSLGGSVGRLNLSALDAPARPRVTLPSANAWSGAFIGGVPHAGLGDFINLKTGKALNVGNRERLYATEAQGEQVWTLNASGTVNVYRAGKIVKVAALGSKVEYETLHTSPDGRYAAVSGYEGLALLDGQTAKVVKQFTPAQLKVKDIHDALPTPDGKAVLVIPHEGNPLRVDVATGKVQAAVNLPADASAEEFQQSRGGTLAVAYSLDDTSFVALFKPGAATPFKTLKFATAVRTLRFSPDGKLLALLTGDAQNALQVVDTASGSVLARAGQFSLRTSLLAWSASGAQLMVGAGQQGQPGSVSVYDVKR</sequence>
<dbReference type="RefSeq" id="WP_110832074.1">
    <property type="nucleotide sequence ID" value="NZ_BMQG01000009.1"/>
</dbReference>
<dbReference type="InterPro" id="IPR011044">
    <property type="entry name" value="Quino_amine_DH_bsu"/>
</dbReference>
<evidence type="ECO:0000259" key="2">
    <source>
        <dbReference type="Pfam" id="PF10647"/>
    </source>
</evidence>
<dbReference type="SUPFAM" id="SSF82171">
    <property type="entry name" value="DPP6 N-terminal domain-like"/>
    <property type="match status" value="1"/>
</dbReference>
<feature type="signal peptide" evidence="1">
    <location>
        <begin position="1"/>
        <end position="20"/>
    </location>
</feature>
<proteinExistence type="predicted"/>
<name>A0A8H9L7X3_9DEIO</name>
<evidence type="ECO:0000313" key="3">
    <source>
        <dbReference type="EMBL" id="GGM49886.1"/>
    </source>
</evidence>
<reference evidence="4" key="1">
    <citation type="journal article" date="2019" name="Int. J. Syst. Evol. Microbiol.">
        <title>The Global Catalogue of Microorganisms (GCM) 10K type strain sequencing project: providing services to taxonomists for standard genome sequencing and annotation.</title>
        <authorList>
            <consortium name="The Broad Institute Genomics Platform"/>
            <consortium name="The Broad Institute Genome Sequencing Center for Infectious Disease"/>
            <person name="Wu L."/>
            <person name="Ma J."/>
        </authorList>
    </citation>
    <scope>NUCLEOTIDE SEQUENCE [LARGE SCALE GENOMIC DNA]</scope>
    <source>
        <strain evidence="4">JCM 31047</strain>
    </source>
</reference>
<dbReference type="InterPro" id="IPR051200">
    <property type="entry name" value="Host-pathogen_enzymatic-act"/>
</dbReference>
<dbReference type="Pfam" id="PF10647">
    <property type="entry name" value="Gmad1"/>
    <property type="match status" value="1"/>
</dbReference>
<dbReference type="InterPro" id="IPR015943">
    <property type="entry name" value="WD40/YVTN_repeat-like_dom_sf"/>
</dbReference>
<dbReference type="PANTHER" id="PTHR47197:SF3">
    <property type="entry name" value="DIHYDRO-HEME D1 DEHYDROGENASE"/>
    <property type="match status" value="1"/>
</dbReference>
<feature type="domain" description="Lipoprotein LpqB C-terminal" evidence="2">
    <location>
        <begin position="58"/>
        <end position="175"/>
    </location>
</feature>
<dbReference type="SUPFAM" id="SSF50969">
    <property type="entry name" value="YVTN repeat-like/Quinoprotein amine dehydrogenase"/>
    <property type="match status" value="1"/>
</dbReference>
<protein>
    <recommendedName>
        <fullName evidence="2">Lipoprotein LpqB C-terminal domain-containing protein</fullName>
    </recommendedName>
</protein>
<dbReference type="InterPro" id="IPR018910">
    <property type="entry name" value="LpqB_C"/>
</dbReference>
<dbReference type="Proteomes" id="UP000600547">
    <property type="component" value="Unassembled WGS sequence"/>
</dbReference>
<accession>A0A8H9L7X3</accession>
<dbReference type="Gene3D" id="2.130.10.10">
    <property type="entry name" value="YVTN repeat-like/Quinoprotein amine dehydrogenase"/>
    <property type="match status" value="3"/>
</dbReference>
<keyword evidence="4" id="KW-1185">Reference proteome</keyword>